<sequence>MFWIKRHLYYQVKRGQVTVTFVEGNKSITKSCSALNHPRTLMGNFMEIEDCFKSIAKELAPRRFLLQDPTAVVHLLESVEGGYTNVEIRAFREAAFGAGAREIFMPNSNSKLSKSQILNREFMEWDGV</sequence>
<dbReference type="RefSeq" id="WP_272181711.1">
    <property type="nucleotide sequence ID" value="NZ_JAQOMS010000002.1"/>
</dbReference>
<accession>A0ABT5FH68</accession>
<keyword evidence="2" id="KW-1185">Reference proteome</keyword>
<evidence type="ECO:0000313" key="1">
    <source>
        <dbReference type="EMBL" id="MDC2890538.1"/>
    </source>
</evidence>
<comment type="caution">
    <text evidence="1">The sequence shown here is derived from an EMBL/GenBank/DDBJ whole genome shotgun (WGS) entry which is preliminary data.</text>
</comment>
<evidence type="ECO:0008006" key="3">
    <source>
        <dbReference type="Google" id="ProtNLM"/>
    </source>
</evidence>
<protein>
    <recommendedName>
        <fullName evidence="3">Rod shape-determining protein MreB</fullName>
    </recommendedName>
</protein>
<evidence type="ECO:0000313" key="2">
    <source>
        <dbReference type="Proteomes" id="UP001528411"/>
    </source>
</evidence>
<reference evidence="1 2" key="1">
    <citation type="submission" date="2023-01" db="EMBL/GenBank/DDBJ databases">
        <title>Psychrosphaera sp. nov., isolated from marine algae.</title>
        <authorList>
            <person name="Bayburt H."/>
            <person name="Choi B.J."/>
            <person name="Kim J.M."/>
            <person name="Choi D.G."/>
            <person name="Jeon C.O."/>
        </authorList>
    </citation>
    <scope>NUCLEOTIDE SEQUENCE [LARGE SCALE GENOMIC DNA]</scope>
    <source>
        <strain evidence="1 2">G1-22</strain>
    </source>
</reference>
<proteinExistence type="predicted"/>
<name>A0ABT5FH68_9GAMM</name>
<dbReference type="Proteomes" id="UP001528411">
    <property type="component" value="Unassembled WGS sequence"/>
</dbReference>
<organism evidence="1 2">
    <name type="scientific">Psychrosphaera algicola</name>
    <dbReference type="NCBI Taxonomy" id="3023714"/>
    <lineage>
        <taxon>Bacteria</taxon>
        <taxon>Pseudomonadati</taxon>
        <taxon>Pseudomonadota</taxon>
        <taxon>Gammaproteobacteria</taxon>
        <taxon>Alteromonadales</taxon>
        <taxon>Pseudoalteromonadaceae</taxon>
        <taxon>Psychrosphaera</taxon>
    </lineage>
</organism>
<gene>
    <name evidence="1" type="ORF">PN838_19555</name>
</gene>
<dbReference type="EMBL" id="JAQOMS010000002">
    <property type="protein sequence ID" value="MDC2890538.1"/>
    <property type="molecule type" value="Genomic_DNA"/>
</dbReference>